<organism evidence="1">
    <name type="scientific">Streptomyces sp. SID12501</name>
    <dbReference type="NCBI Taxonomy" id="2706042"/>
    <lineage>
        <taxon>Bacteria</taxon>
        <taxon>Bacillati</taxon>
        <taxon>Actinomycetota</taxon>
        <taxon>Actinomycetes</taxon>
        <taxon>Kitasatosporales</taxon>
        <taxon>Streptomycetaceae</taxon>
        <taxon>Streptomyces</taxon>
    </lineage>
</organism>
<name>A0A6B3C8H9_9ACTN</name>
<dbReference type="AlphaFoldDB" id="A0A6B3C8H9"/>
<protein>
    <submittedName>
        <fullName evidence="1">Uncharacterized protein</fullName>
    </submittedName>
</protein>
<sequence length="116" mass="12882">MEPSRALVARVDSHSAYRALLTERAQAQVLRLVAGFDGWYDHDAISRMTAEVVKYVEAAQRGVAVATDAYLAQVATEIVGRMIRPVGSIDPTELREGITHQGVYGRLADQYRYRTS</sequence>
<accession>A0A6B3C8H9</accession>
<proteinExistence type="predicted"/>
<dbReference type="RefSeq" id="WP_164324705.1">
    <property type="nucleotide sequence ID" value="NZ_JAAGLU010000184.1"/>
</dbReference>
<reference evidence="1" key="1">
    <citation type="submission" date="2020-01" db="EMBL/GenBank/DDBJ databases">
        <title>Insect and environment-associated Actinomycetes.</title>
        <authorList>
            <person name="Currrie C."/>
            <person name="Chevrette M."/>
            <person name="Carlson C."/>
            <person name="Stubbendieck R."/>
            <person name="Wendt-Pienkowski E."/>
        </authorList>
    </citation>
    <scope>NUCLEOTIDE SEQUENCE</scope>
    <source>
        <strain evidence="1">SID12501</strain>
    </source>
</reference>
<evidence type="ECO:0000313" key="1">
    <source>
        <dbReference type="EMBL" id="NEC92766.1"/>
    </source>
</evidence>
<comment type="caution">
    <text evidence="1">The sequence shown here is derived from an EMBL/GenBank/DDBJ whole genome shotgun (WGS) entry which is preliminary data.</text>
</comment>
<feature type="non-terminal residue" evidence="1">
    <location>
        <position position="116"/>
    </location>
</feature>
<gene>
    <name evidence="1" type="ORF">G3I71_45125</name>
</gene>
<dbReference type="EMBL" id="JAAGLU010000184">
    <property type="protein sequence ID" value="NEC92766.1"/>
    <property type="molecule type" value="Genomic_DNA"/>
</dbReference>